<organismHost>
    <name type="scientific">Culex nigripalpus</name>
    <dbReference type="NCBI Taxonomy" id="42429"/>
</organismHost>
<evidence type="ECO:0000313" key="3">
    <source>
        <dbReference type="Proteomes" id="UP000006635"/>
    </source>
</evidence>
<dbReference type="RefSeq" id="NP_203315.1">
    <property type="nucleotide sequence ID" value="NC_003084.1"/>
</dbReference>
<feature type="region of interest" description="Disordered" evidence="1">
    <location>
        <begin position="1"/>
        <end position="147"/>
    </location>
</feature>
<accession>Q919Q5</accession>
<dbReference type="Proteomes" id="UP000006635">
    <property type="component" value="Segment"/>
</dbReference>
<feature type="compositionally biased region" description="Acidic residues" evidence="1">
    <location>
        <begin position="108"/>
        <end position="121"/>
    </location>
</feature>
<sequence>MNRSSRAEGLREAGGVKGRPKSRATTTIKAGRPVRPARQRQVDEILNQDENDDVAPPVAEPQLNLDDNVWTGGATSGDQNVAPGSPTGPVAMSVISKRLVSEWHSDGEGEDEGGQDNDPEPESAAKVDDFLFPELEEDGPDSVGGIGNVSGSVFEVVGGGPEGDYAAGEEDEVSRNSLNFDMASEVQSTDAAKVMELFSALSEEQRNVILNNFGAAPSGSGTTPPTSAQPDMEVEDVETVEKPENLNDIITDQLRDFMAQELKKAAENYVPKWGSTVGESKSALAITVADRVSRSFMYEGRIVDYNQVVLHILDNYDQRLEELLSFRTKTYIIAEGVPHDSKVHDYVDLTQYRETVPYSIALNNLSRGVDQANTLQLAEGCLEQLNMAKIFKDFNENIVPNNLHKHKPTFFYAKIMKLFARLVDRVDNETMTAVEKRLFLMSQRLIHCIPLVIIGLTFASKYRTSKIDCEALALYAVNHALSEKVDKLFTFAEAQYGEPLLSRRILIEEQAYLSFGNHLEQRNRELNVILDTVLNAVRKTYRVSRV</sequence>
<evidence type="ECO:0000313" key="2">
    <source>
        <dbReference type="EMBL" id="AAK94089.1"/>
    </source>
</evidence>
<reference evidence="2 3" key="1">
    <citation type="journal article" date="2001" name="J. Virol.">
        <title>Genome sequence of a baculovirus pathogenic for Culex nigripalpus.</title>
        <authorList>
            <person name="Afonso C.L."/>
            <person name="Tulman E.R."/>
            <person name="Lu Z."/>
            <person name="Balinsky C.A."/>
            <person name="Moser B.A."/>
            <person name="Becnel J.J."/>
            <person name="Rock D.L."/>
            <person name="Kutish G.F."/>
        </authorList>
    </citation>
    <scope>NUCLEOTIDE SEQUENCE [LARGE SCALE GENOMIC DNA]</scope>
    <source>
        <strain evidence="3">Isolate Florida/1997</strain>
    </source>
</reference>
<feature type="compositionally biased region" description="Basic and acidic residues" evidence="1">
    <location>
        <begin position="1"/>
        <end position="11"/>
    </location>
</feature>
<name>Q919Q5_NPVCO</name>
<dbReference type="GeneID" id="921864"/>
<protein>
    <submittedName>
        <fullName evidence="2">Uncharacterized protein</fullName>
    </submittedName>
</protein>
<dbReference type="EMBL" id="AF403738">
    <property type="protein sequence ID" value="AAK94089.1"/>
    <property type="molecule type" value="Genomic_DNA"/>
</dbReference>
<gene>
    <name evidence="2" type="primary">CUN011</name>
</gene>
<keyword evidence="3" id="KW-1185">Reference proteome</keyword>
<proteinExistence type="predicted"/>
<dbReference type="KEGG" id="vg:921864"/>
<evidence type="ECO:0000256" key="1">
    <source>
        <dbReference type="SAM" id="MobiDB-lite"/>
    </source>
</evidence>
<organism evidence="2 3">
    <name type="scientific">Culex nigripalpus nucleopolyhedrovirus (isolate Florida/1997)</name>
    <name type="common">CuniNPV</name>
    <dbReference type="NCBI Taxonomy" id="645993"/>
    <lineage>
        <taxon>Viruses</taxon>
        <taxon>Viruses incertae sedis</taxon>
        <taxon>Naldaviricetes</taxon>
        <taxon>Lefavirales</taxon>
        <taxon>Baculoviridae</taxon>
        <taxon>Deltabaculovirus</taxon>
    </lineage>
</organism>